<feature type="compositionally biased region" description="Acidic residues" evidence="1">
    <location>
        <begin position="700"/>
        <end position="711"/>
    </location>
</feature>
<evidence type="ECO:0000313" key="2">
    <source>
        <dbReference type="EMBL" id="AXV05912.1"/>
    </source>
</evidence>
<dbReference type="PANTHER" id="PTHR30032:SF4">
    <property type="entry name" value="AMIDASE ENHANCER"/>
    <property type="match status" value="1"/>
</dbReference>
<dbReference type="InterPro" id="IPR006311">
    <property type="entry name" value="TAT_signal"/>
</dbReference>
<dbReference type="AlphaFoldDB" id="A0A346XUL5"/>
<reference evidence="2 3" key="1">
    <citation type="submission" date="2018-09" db="EMBL/GenBank/DDBJ databases">
        <title>Complete genome sequence of Euzebya sp. DY32-46 isolated from seawater of Pacific Ocean.</title>
        <authorList>
            <person name="Xu L."/>
            <person name="Wu Y.-H."/>
            <person name="Xu X.-W."/>
        </authorList>
    </citation>
    <scope>NUCLEOTIDE SEQUENCE [LARGE SCALE GENOMIC DNA]</scope>
    <source>
        <strain evidence="2 3">DY32-46</strain>
    </source>
</reference>
<sequence>MTLLLPTSDGPDRAVPFSQRLATSAGRLLDRRRPGRRSFLRRAAIAATALTVNPIDFVLKPQSAYASVCGPSNECSQGWSAFCCTINGGANTCPDGSYVAGWWKVSSSAFCRGEDRYVVDCNRTPGETCTCRCAEGECDRRRVCCNNFRYGQCNQQIPGTTEVVCRIVICTPPWEWDSSCTTTVRTDERTREHTSTCLNGPNPTEIAVVHQDAGLVGSPVGAPVAEEMTTAAGGSWRAYENGVITRVAAYGIVVVAGPAGVAYREAGGPDSPLGYPTAGPTDVNGGQVLPVEAGTFYTPATGTAHVLAGPVQQEYERRGGPAGWLGFPVSDVVDAPGGRRRAFFAAGWSLAHDPSTEERRLVPSDVELPDTAGEWYTTAPVERLEGADRVATAVAVSAASHPDGAETVVLATAGAFADALAGGVLAGVRGGSVLLTATEDLSAATAEELLRLSPSTVVVAGGSEAVADTVLAAVRDRLPEADVRRIAGDGRFATAVALAEEQVGEDAVDVVFVASGRTFPDALAVTPVAGLAEAPLLLTEPTELPDVTGDALARWMPGEVVIAGGASAVTEDVVRAIRTRVPLASVRRIAGDGRFDTAVEAAGELPEDLDRALIATGDTFADALSAGAAAVVDPSWLLLTSTGALPVATRHAIAELGPESLVVVGGTAAVSALVVEQLEASPNGPHAVREDPATPNTDGDPADEPVEEETPDPAPPPTLPGVSGRGTGPR</sequence>
<dbReference type="OrthoDB" id="4853485at2"/>
<dbReference type="InterPro" id="IPR007253">
    <property type="entry name" value="Cell_wall-bd_2"/>
</dbReference>
<evidence type="ECO:0000313" key="3">
    <source>
        <dbReference type="Proteomes" id="UP000264006"/>
    </source>
</evidence>
<dbReference type="PANTHER" id="PTHR30032">
    <property type="entry name" value="N-ACETYLMURAMOYL-L-ALANINE AMIDASE-RELATED"/>
    <property type="match status" value="1"/>
</dbReference>
<feature type="region of interest" description="Disordered" evidence="1">
    <location>
        <begin position="681"/>
        <end position="730"/>
    </location>
</feature>
<dbReference type="GO" id="GO:0030288">
    <property type="term" value="C:outer membrane-bounded periplasmic space"/>
    <property type="evidence" value="ECO:0007669"/>
    <property type="project" value="TreeGrafter"/>
</dbReference>
<dbReference type="InterPro" id="IPR051922">
    <property type="entry name" value="Bact_Sporulation_Assoc"/>
</dbReference>
<dbReference type="KEGG" id="euz:DVS28_a1212"/>
<dbReference type="RefSeq" id="WP_114590642.1">
    <property type="nucleotide sequence ID" value="NZ_CP031165.1"/>
</dbReference>
<gene>
    <name evidence="2" type="ORF">DVS28_a1212</name>
</gene>
<dbReference type="PROSITE" id="PS51318">
    <property type="entry name" value="TAT"/>
    <property type="match status" value="1"/>
</dbReference>
<organism evidence="2 3">
    <name type="scientific">Euzebya pacifica</name>
    <dbReference type="NCBI Taxonomy" id="1608957"/>
    <lineage>
        <taxon>Bacteria</taxon>
        <taxon>Bacillati</taxon>
        <taxon>Actinomycetota</taxon>
        <taxon>Nitriliruptoria</taxon>
        <taxon>Euzebyales</taxon>
    </lineage>
</organism>
<evidence type="ECO:0000256" key="1">
    <source>
        <dbReference type="SAM" id="MobiDB-lite"/>
    </source>
</evidence>
<name>A0A346XUL5_9ACTN</name>
<dbReference type="EMBL" id="CP031165">
    <property type="protein sequence ID" value="AXV05912.1"/>
    <property type="molecule type" value="Genomic_DNA"/>
</dbReference>
<dbReference type="Proteomes" id="UP000264006">
    <property type="component" value="Chromosome"/>
</dbReference>
<dbReference type="Pfam" id="PF04122">
    <property type="entry name" value="CW_binding_2"/>
    <property type="match status" value="3"/>
</dbReference>
<protein>
    <submittedName>
        <fullName evidence="2">Cytochrome c551/c552</fullName>
    </submittedName>
</protein>
<keyword evidence="3" id="KW-1185">Reference proteome</keyword>
<proteinExistence type="predicted"/>
<accession>A0A346XUL5</accession>